<sequence>GNTVKYQYSLGIYRIVEWSDLMSAHMVPGELIIRGLSDVSKPKGRGLLLLEEMSSKGNLTKGDYTVEMVRMAWRVFLIYFY</sequence>
<keyword evidence="5" id="KW-0456">Lyase</keyword>
<dbReference type="GO" id="GO:0006222">
    <property type="term" value="P:UMP biosynthetic process"/>
    <property type="evidence" value="ECO:0007669"/>
    <property type="project" value="TreeGrafter"/>
</dbReference>
<proteinExistence type="inferred from homology"/>
<dbReference type="GO" id="GO:0004590">
    <property type="term" value="F:orotidine-5'-phosphate decarboxylase activity"/>
    <property type="evidence" value="ECO:0007669"/>
    <property type="project" value="InterPro"/>
</dbReference>
<dbReference type="SUPFAM" id="SSF51366">
    <property type="entry name" value="Ribulose-phoshate binding barrel"/>
    <property type="match status" value="1"/>
</dbReference>
<dbReference type="Proteomes" id="UP001153365">
    <property type="component" value="Unassembled WGS sequence"/>
</dbReference>
<protein>
    <recommendedName>
        <fullName evidence="3">Orotidine 5'-phosphate decarboxylase</fullName>
    </recommendedName>
    <alternativeName>
        <fullName evidence="7">OMP decarboxylase</fullName>
    </alternativeName>
    <alternativeName>
        <fullName evidence="6">Uridine 5'-monophosphate synthase</fullName>
    </alternativeName>
</protein>
<evidence type="ECO:0000256" key="4">
    <source>
        <dbReference type="ARBA" id="ARBA00022975"/>
    </source>
</evidence>
<evidence type="ECO:0000256" key="2">
    <source>
        <dbReference type="ARBA" id="ARBA00011018"/>
    </source>
</evidence>
<evidence type="ECO:0000256" key="7">
    <source>
        <dbReference type="ARBA" id="ARBA00033428"/>
    </source>
</evidence>
<dbReference type="InterPro" id="IPR011060">
    <property type="entry name" value="RibuloseP-bd_barrel"/>
</dbReference>
<dbReference type="Gene3D" id="3.20.20.70">
    <property type="entry name" value="Aldolase class I"/>
    <property type="match status" value="1"/>
</dbReference>
<evidence type="ECO:0000256" key="5">
    <source>
        <dbReference type="ARBA" id="ARBA00023239"/>
    </source>
</evidence>
<accession>A0AAV0ARY5</accession>
<evidence type="ECO:0000256" key="1">
    <source>
        <dbReference type="ARBA" id="ARBA00004725"/>
    </source>
</evidence>
<comment type="similarity">
    <text evidence="2">Belongs to the OMP decarboxylase family.</text>
</comment>
<feature type="domain" description="Orotidine 5'-phosphate decarboxylase" evidence="8">
    <location>
        <begin position="1"/>
        <end position="72"/>
    </location>
</feature>
<dbReference type="PANTHER" id="PTHR19278">
    <property type="entry name" value="OROTATE PHOSPHORIBOSYLTRANSFERASE"/>
    <property type="match status" value="1"/>
</dbReference>
<dbReference type="InterPro" id="IPR001754">
    <property type="entry name" value="OMPdeCOase_dom"/>
</dbReference>
<dbReference type="Pfam" id="PF00215">
    <property type="entry name" value="OMPdecase"/>
    <property type="match status" value="1"/>
</dbReference>
<evidence type="ECO:0000256" key="3">
    <source>
        <dbReference type="ARBA" id="ARBA00021923"/>
    </source>
</evidence>
<evidence type="ECO:0000313" key="10">
    <source>
        <dbReference type="Proteomes" id="UP001153365"/>
    </source>
</evidence>
<evidence type="ECO:0000256" key="6">
    <source>
        <dbReference type="ARBA" id="ARBA00031744"/>
    </source>
</evidence>
<comment type="caution">
    <text evidence="9">The sequence shown here is derived from an EMBL/GenBank/DDBJ whole genome shotgun (WGS) entry which is preliminary data.</text>
</comment>
<keyword evidence="4" id="KW-0665">Pyrimidine biosynthesis</keyword>
<reference evidence="9" key="1">
    <citation type="submission" date="2022-06" db="EMBL/GenBank/DDBJ databases">
        <authorList>
            <consortium name="SYNGENTA / RWTH Aachen University"/>
        </authorList>
    </citation>
    <scope>NUCLEOTIDE SEQUENCE</scope>
</reference>
<dbReference type="InterPro" id="IPR013785">
    <property type="entry name" value="Aldolase_TIM"/>
</dbReference>
<feature type="non-terminal residue" evidence="9">
    <location>
        <position position="1"/>
    </location>
</feature>
<dbReference type="GO" id="GO:0006207">
    <property type="term" value="P:'de novo' pyrimidine nucleobase biosynthetic process"/>
    <property type="evidence" value="ECO:0007669"/>
    <property type="project" value="InterPro"/>
</dbReference>
<dbReference type="GO" id="GO:0004588">
    <property type="term" value="F:orotate phosphoribosyltransferase activity"/>
    <property type="evidence" value="ECO:0007669"/>
    <property type="project" value="TreeGrafter"/>
</dbReference>
<evidence type="ECO:0000259" key="8">
    <source>
        <dbReference type="Pfam" id="PF00215"/>
    </source>
</evidence>
<dbReference type="AlphaFoldDB" id="A0AAV0ARY5"/>
<organism evidence="9 10">
    <name type="scientific">Phakopsora pachyrhizi</name>
    <name type="common">Asian soybean rust disease fungus</name>
    <dbReference type="NCBI Taxonomy" id="170000"/>
    <lineage>
        <taxon>Eukaryota</taxon>
        <taxon>Fungi</taxon>
        <taxon>Dikarya</taxon>
        <taxon>Basidiomycota</taxon>
        <taxon>Pucciniomycotina</taxon>
        <taxon>Pucciniomycetes</taxon>
        <taxon>Pucciniales</taxon>
        <taxon>Phakopsoraceae</taxon>
        <taxon>Phakopsora</taxon>
    </lineage>
</organism>
<dbReference type="PANTHER" id="PTHR19278:SF9">
    <property type="entry name" value="URIDINE 5'-MONOPHOSPHATE SYNTHASE"/>
    <property type="match status" value="1"/>
</dbReference>
<evidence type="ECO:0000313" key="9">
    <source>
        <dbReference type="EMBL" id="CAH7671217.1"/>
    </source>
</evidence>
<name>A0AAV0ARY5_PHAPC</name>
<gene>
    <name evidence="9" type="ORF">PPACK8108_LOCUS5978</name>
</gene>
<dbReference type="EMBL" id="CALTRL010001155">
    <property type="protein sequence ID" value="CAH7671217.1"/>
    <property type="molecule type" value="Genomic_DNA"/>
</dbReference>
<comment type="pathway">
    <text evidence="1">Pyrimidine metabolism; UMP biosynthesis via de novo pathway.</text>
</comment>
<keyword evidence="10" id="KW-1185">Reference proteome</keyword>